<feature type="domain" description="Protein kinase" evidence="1">
    <location>
        <begin position="128"/>
        <end position="385"/>
    </location>
</feature>
<dbReference type="PROSITE" id="PS50011">
    <property type="entry name" value="PROTEIN_KINASE_DOM"/>
    <property type="match status" value="1"/>
</dbReference>
<dbReference type="Gene3D" id="1.10.510.10">
    <property type="entry name" value="Transferase(Phosphotransferase) domain 1"/>
    <property type="match status" value="1"/>
</dbReference>
<dbReference type="HOGENOM" id="CLU_718577_0_0_1"/>
<gene>
    <name evidence="2" type="ORF">GSPATT00015756001</name>
</gene>
<protein>
    <recommendedName>
        <fullName evidence="1">Protein kinase domain-containing protein</fullName>
    </recommendedName>
</protein>
<dbReference type="GeneID" id="5034079"/>
<reference evidence="2 3" key="1">
    <citation type="journal article" date="2006" name="Nature">
        <title>Global trends of whole-genome duplications revealed by the ciliate Paramecium tetraurelia.</title>
        <authorList>
            <consortium name="Genoscope"/>
            <person name="Aury J.-M."/>
            <person name="Jaillon O."/>
            <person name="Duret L."/>
            <person name="Noel B."/>
            <person name="Jubin C."/>
            <person name="Porcel B.M."/>
            <person name="Segurens B."/>
            <person name="Daubin V."/>
            <person name="Anthouard V."/>
            <person name="Aiach N."/>
            <person name="Arnaiz O."/>
            <person name="Billaut A."/>
            <person name="Beisson J."/>
            <person name="Blanc I."/>
            <person name="Bouhouche K."/>
            <person name="Camara F."/>
            <person name="Duharcourt S."/>
            <person name="Guigo R."/>
            <person name="Gogendeau D."/>
            <person name="Katinka M."/>
            <person name="Keller A.-M."/>
            <person name="Kissmehl R."/>
            <person name="Klotz C."/>
            <person name="Koll F."/>
            <person name="Le Moue A."/>
            <person name="Lepere C."/>
            <person name="Malinsky S."/>
            <person name="Nowacki M."/>
            <person name="Nowak J.K."/>
            <person name="Plattner H."/>
            <person name="Poulain J."/>
            <person name="Ruiz F."/>
            <person name="Serrano V."/>
            <person name="Zagulski M."/>
            <person name="Dessen P."/>
            <person name="Betermier M."/>
            <person name="Weissenbach J."/>
            <person name="Scarpelli C."/>
            <person name="Schachter V."/>
            <person name="Sperling L."/>
            <person name="Meyer E."/>
            <person name="Cohen J."/>
            <person name="Wincker P."/>
        </authorList>
    </citation>
    <scope>NUCLEOTIDE SEQUENCE [LARGE SCALE GENOMIC DNA]</scope>
    <source>
        <strain evidence="2 3">Stock d4-2</strain>
    </source>
</reference>
<dbReference type="SUPFAM" id="SSF56112">
    <property type="entry name" value="Protein kinase-like (PK-like)"/>
    <property type="match status" value="1"/>
</dbReference>
<dbReference type="Pfam" id="PF00069">
    <property type="entry name" value="Pkinase"/>
    <property type="match status" value="1"/>
</dbReference>
<dbReference type="InterPro" id="IPR000719">
    <property type="entry name" value="Prot_kinase_dom"/>
</dbReference>
<name>A0DCY0_PARTE</name>
<evidence type="ECO:0000259" key="1">
    <source>
        <dbReference type="PROSITE" id="PS50011"/>
    </source>
</evidence>
<dbReference type="EMBL" id="CT868385">
    <property type="protein sequence ID" value="CAK80897.1"/>
    <property type="molecule type" value="Genomic_DNA"/>
</dbReference>
<dbReference type="SMART" id="SM00220">
    <property type="entry name" value="S_TKc"/>
    <property type="match status" value="1"/>
</dbReference>
<dbReference type="InParanoid" id="A0DCY0"/>
<dbReference type="OrthoDB" id="2791079at2759"/>
<dbReference type="GO" id="GO:0004674">
    <property type="term" value="F:protein serine/threonine kinase activity"/>
    <property type="evidence" value="ECO:0000318"/>
    <property type="project" value="GO_Central"/>
</dbReference>
<accession>A0DCY0</accession>
<dbReference type="KEGG" id="ptm:GSPATT00015756001"/>
<organism evidence="2 3">
    <name type="scientific">Paramecium tetraurelia</name>
    <dbReference type="NCBI Taxonomy" id="5888"/>
    <lineage>
        <taxon>Eukaryota</taxon>
        <taxon>Sar</taxon>
        <taxon>Alveolata</taxon>
        <taxon>Ciliophora</taxon>
        <taxon>Intramacronucleata</taxon>
        <taxon>Oligohymenophorea</taxon>
        <taxon>Peniculida</taxon>
        <taxon>Parameciidae</taxon>
        <taxon>Paramecium</taxon>
    </lineage>
</organism>
<sequence>MQTLLQSKHSQIQLSKDTLILLYSKKIRQIKRQNYIQKQTDSEHIRLKENNFLAIQQSQIELRRSFLNQSRQKKIIDSIQQNQSLYLNSENKKLNFDQTIQGPQILNYQMRYNCRNQDSSIFENKIRYSKLNLVQQQEISEVQFISKSNRDGKGQTYKTLACMNYDQIGQYFKLVKKFFNLDHQNIRTIIGYNIEDPQETNLSGQICILTQKYNYNLRTFLQKNKISTKEKWHMAVQIIDAIYYLHQNEVIFCNLHPNNILIDGDTRMPVIIDFDLQFDKDYLIQNIWPNKQLKRRCHCLQRRLTFIQQDASYFIYFLVVNFNFRNHSTYHNKFYYQSFSYSDLRDIPRFESSFICKGWFSNTTEFRCLTRKSQSDYIKMFKWRD</sequence>
<dbReference type="PANTHER" id="PTHR44329:SF214">
    <property type="entry name" value="PROTEIN KINASE DOMAIN-CONTAINING PROTEIN"/>
    <property type="match status" value="1"/>
</dbReference>
<evidence type="ECO:0000313" key="3">
    <source>
        <dbReference type="Proteomes" id="UP000000600"/>
    </source>
</evidence>
<dbReference type="PANTHER" id="PTHR44329">
    <property type="entry name" value="SERINE/THREONINE-PROTEIN KINASE TNNI3K-RELATED"/>
    <property type="match status" value="1"/>
</dbReference>
<dbReference type="InterPro" id="IPR051681">
    <property type="entry name" value="Ser/Thr_Kinases-Pseudokinases"/>
</dbReference>
<dbReference type="AlphaFoldDB" id="A0DCY0"/>
<evidence type="ECO:0000313" key="2">
    <source>
        <dbReference type="EMBL" id="CAK80897.1"/>
    </source>
</evidence>
<proteinExistence type="predicted"/>
<keyword evidence="3" id="KW-1185">Reference proteome</keyword>
<dbReference type="InterPro" id="IPR011009">
    <property type="entry name" value="Kinase-like_dom_sf"/>
</dbReference>
<dbReference type="GO" id="GO:0005524">
    <property type="term" value="F:ATP binding"/>
    <property type="evidence" value="ECO:0007669"/>
    <property type="project" value="InterPro"/>
</dbReference>
<dbReference type="RefSeq" id="XP_001448294.1">
    <property type="nucleotide sequence ID" value="XM_001448257.1"/>
</dbReference>
<dbReference type="Proteomes" id="UP000000600">
    <property type="component" value="Unassembled WGS sequence"/>
</dbReference>